<feature type="domain" description="C2H2-type" evidence="9">
    <location>
        <begin position="132"/>
        <end position="159"/>
    </location>
</feature>
<dbReference type="SMART" id="SM00355">
    <property type="entry name" value="ZnF_C2H2"/>
    <property type="match status" value="4"/>
</dbReference>
<dbReference type="GO" id="GO:0010468">
    <property type="term" value="P:regulation of gene expression"/>
    <property type="evidence" value="ECO:0007669"/>
    <property type="project" value="TreeGrafter"/>
</dbReference>
<feature type="domain" description="C2H2-type" evidence="9">
    <location>
        <begin position="104"/>
        <end position="131"/>
    </location>
</feature>
<dbReference type="AlphaFoldDB" id="A0A3Q3BBB1"/>
<evidence type="ECO:0000256" key="1">
    <source>
        <dbReference type="ARBA" id="ARBA00004123"/>
    </source>
</evidence>
<dbReference type="FunFam" id="3.30.160.60:FF:000478">
    <property type="entry name" value="Zinc finger protein 133"/>
    <property type="match status" value="1"/>
</dbReference>
<evidence type="ECO:0000256" key="5">
    <source>
        <dbReference type="ARBA" id="ARBA00022771"/>
    </source>
</evidence>
<dbReference type="GO" id="GO:0008270">
    <property type="term" value="F:zinc ion binding"/>
    <property type="evidence" value="ECO:0007669"/>
    <property type="project" value="UniProtKB-KW"/>
</dbReference>
<evidence type="ECO:0000256" key="2">
    <source>
        <dbReference type="ARBA" id="ARBA00006991"/>
    </source>
</evidence>
<dbReference type="InterPro" id="IPR013087">
    <property type="entry name" value="Znf_C2H2_type"/>
</dbReference>
<evidence type="ECO:0000256" key="6">
    <source>
        <dbReference type="ARBA" id="ARBA00022833"/>
    </source>
</evidence>
<evidence type="ECO:0000256" key="4">
    <source>
        <dbReference type="ARBA" id="ARBA00022737"/>
    </source>
</evidence>
<keyword evidence="7" id="KW-0539">Nucleus</keyword>
<keyword evidence="5 8" id="KW-0863">Zinc-finger</keyword>
<dbReference type="InterPro" id="IPR036236">
    <property type="entry name" value="Znf_C2H2_sf"/>
</dbReference>
<dbReference type="SUPFAM" id="SSF57667">
    <property type="entry name" value="beta-beta-alpha zinc fingers"/>
    <property type="match status" value="2"/>
</dbReference>
<organism evidence="10 11">
    <name type="scientific">Kryptolebias marmoratus</name>
    <name type="common">Mangrove killifish</name>
    <name type="synonym">Rivulus marmoratus</name>
    <dbReference type="NCBI Taxonomy" id="37003"/>
    <lineage>
        <taxon>Eukaryota</taxon>
        <taxon>Metazoa</taxon>
        <taxon>Chordata</taxon>
        <taxon>Craniata</taxon>
        <taxon>Vertebrata</taxon>
        <taxon>Euteleostomi</taxon>
        <taxon>Actinopterygii</taxon>
        <taxon>Neopterygii</taxon>
        <taxon>Teleostei</taxon>
        <taxon>Neoteleostei</taxon>
        <taxon>Acanthomorphata</taxon>
        <taxon>Ovalentaria</taxon>
        <taxon>Atherinomorphae</taxon>
        <taxon>Cyprinodontiformes</taxon>
        <taxon>Rivulidae</taxon>
        <taxon>Kryptolebias</taxon>
    </lineage>
</organism>
<keyword evidence="6" id="KW-0862">Zinc</keyword>
<dbReference type="FunFam" id="3.30.160.60:FF:001155">
    <property type="entry name" value="Zinc finger 30C"/>
    <property type="match status" value="1"/>
</dbReference>
<accession>A0A3Q3BBB1</accession>
<dbReference type="PROSITE" id="PS00028">
    <property type="entry name" value="ZINC_FINGER_C2H2_1"/>
    <property type="match status" value="4"/>
</dbReference>
<dbReference type="Proteomes" id="UP000264800">
    <property type="component" value="Unplaced"/>
</dbReference>
<reference evidence="10" key="1">
    <citation type="submission" date="2025-08" db="UniProtKB">
        <authorList>
            <consortium name="Ensembl"/>
        </authorList>
    </citation>
    <scope>IDENTIFICATION</scope>
</reference>
<dbReference type="PANTHER" id="PTHR16515">
    <property type="entry name" value="PR DOMAIN ZINC FINGER PROTEIN"/>
    <property type="match status" value="1"/>
</dbReference>
<feature type="domain" description="C2H2-type" evidence="9">
    <location>
        <begin position="76"/>
        <end position="103"/>
    </location>
</feature>
<comment type="subcellular location">
    <subcellularLocation>
        <location evidence="1">Nucleus</location>
    </subcellularLocation>
</comment>
<evidence type="ECO:0000313" key="11">
    <source>
        <dbReference type="Proteomes" id="UP000264800"/>
    </source>
</evidence>
<dbReference type="GO" id="GO:0005634">
    <property type="term" value="C:nucleus"/>
    <property type="evidence" value="ECO:0007669"/>
    <property type="project" value="UniProtKB-SubCell"/>
</dbReference>
<evidence type="ECO:0000313" key="10">
    <source>
        <dbReference type="Ensembl" id="ENSKMAP00000021904.1"/>
    </source>
</evidence>
<keyword evidence="4" id="KW-0677">Repeat</keyword>
<evidence type="ECO:0000256" key="7">
    <source>
        <dbReference type="ARBA" id="ARBA00023242"/>
    </source>
</evidence>
<feature type="domain" description="C2H2-type" evidence="9">
    <location>
        <begin position="47"/>
        <end position="75"/>
    </location>
</feature>
<dbReference type="PANTHER" id="PTHR16515:SF66">
    <property type="entry name" value="C2H2-TYPE DOMAIN-CONTAINING PROTEIN"/>
    <property type="match status" value="1"/>
</dbReference>
<dbReference type="Pfam" id="PF00096">
    <property type="entry name" value="zf-C2H2"/>
    <property type="match status" value="4"/>
</dbReference>
<dbReference type="PROSITE" id="PS50157">
    <property type="entry name" value="ZINC_FINGER_C2H2_2"/>
    <property type="match status" value="4"/>
</dbReference>
<reference evidence="10" key="2">
    <citation type="submission" date="2025-09" db="UniProtKB">
        <authorList>
            <consortium name="Ensembl"/>
        </authorList>
    </citation>
    <scope>IDENTIFICATION</scope>
</reference>
<dbReference type="Ensembl" id="ENSKMAT00000022185.1">
    <property type="protein sequence ID" value="ENSKMAP00000021904.1"/>
    <property type="gene ID" value="ENSKMAG00000016270.1"/>
</dbReference>
<dbReference type="FunFam" id="3.30.160.60:FF:000072">
    <property type="entry name" value="zinc finger protein 143 isoform X1"/>
    <property type="match status" value="1"/>
</dbReference>
<sequence length="211" mass="23450">SGLPNTQTPSEDGLSEDVFSHLQILMMASYFRVLQESGLETGETKTFVCNTFCHKSFTQSNSLTYHMRIHTGEKPHSCKECGKCFKQTGALKAHIRTHTNEKPYSCNVCGKSLRSSTSLLCHMRIHTGEKPHSCNECGKSFTQRGALRVHMRTHTNEKPTLSSPRTPKHFTLHSTIHPHIHILMVVNYAVATAALGRADRSDITPVTTTSG</sequence>
<proteinExistence type="inferred from homology"/>
<dbReference type="GeneTree" id="ENSGT01150000286977"/>
<evidence type="ECO:0000259" key="9">
    <source>
        <dbReference type="PROSITE" id="PS50157"/>
    </source>
</evidence>
<dbReference type="FunFam" id="3.30.160.60:FF:000475">
    <property type="entry name" value="zinc finger protein 32 isoform X1"/>
    <property type="match status" value="1"/>
</dbReference>
<evidence type="ECO:0000256" key="3">
    <source>
        <dbReference type="ARBA" id="ARBA00022723"/>
    </source>
</evidence>
<dbReference type="Gene3D" id="3.30.160.60">
    <property type="entry name" value="Classic Zinc Finger"/>
    <property type="match status" value="4"/>
</dbReference>
<dbReference type="OMA" id="ERRHACT"/>
<keyword evidence="3" id="KW-0479">Metal-binding</keyword>
<keyword evidence="11" id="KW-1185">Reference proteome</keyword>
<comment type="similarity">
    <text evidence="2">Belongs to the krueppel C2H2-type zinc-finger protein family.</text>
</comment>
<name>A0A3Q3BBB1_KRYMA</name>
<evidence type="ECO:0000256" key="8">
    <source>
        <dbReference type="PROSITE-ProRule" id="PRU00042"/>
    </source>
</evidence>
<protein>
    <submittedName>
        <fullName evidence="10">Oocyte zinc finger protein XlCOF6.1-like</fullName>
    </submittedName>
</protein>
<dbReference type="InterPro" id="IPR050331">
    <property type="entry name" value="Zinc_finger"/>
</dbReference>